<dbReference type="OrthoDB" id="3268861at2759"/>
<feature type="compositionally biased region" description="Low complexity" evidence="1">
    <location>
        <begin position="67"/>
        <end position="110"/>
    </location>
</feature>
<keyword evidence="3" id="KW-1185">Reference proteome</keyword>
<organism evidence="2 3">
    <name type="scientific">Gymnopilus dilepis</name>
    <dbReference type="NCBI Taxonomy" id="231916"/>
    <lineage>
        <taxon>Eukaryota</taxon>
        <taxon>Fungi</taxon>
        <taxon>Dikarya</taxon>
        <taxon>Basidiomycota</taxon>
        <taxon>Agaricomycotina</taxon>
        <taxon>Agaricomycetes</taxon>
        <taxon>Agaricomycetidae</taxon>
        <taxon>Agaricales</taxon>
        <taxon>Agaricineae</taxon>
        <taxon>Hymenogastraceae</taxon>
        <taxon>Gymnopilus</taxon>
    </lineage>
</organism>
<evidence type="ECO:0000256" key="1">
    <source>
        <dbReference type="SAM" id="MobiDB-lite"/>
    </source>
</evidence>
<dbReference type="EMBL" id="NHYE01005651">
    <property type="protein sequence ID" value="PPQ65521.1"/>
    <property type="molecule type" value="Genomic_DNA"/>
</dbReference>
<name>A0A409VH03_9AGAR</name>
<dbReference type="AlphaFoldDB" id="A0A409VH03"/>
<proteinExistence type="predicted"/>
<dbReference type="Proteomes" id="UP000284706">
    <property type="component" value="Unassembled WGS sequence"/>
</dbReference>
<feature type="region of interest" description="Disordered" evidence="1">
    <location>
        <begin position="1"/>
        <end position="154"/>
    </location>
</feature>
<evidence type="ECO:0000313" key="3">
    <source>
        <dbReference type="Proteomes" id="UP000284706"/>
    </source>
</evidence>
<reference evidence="2 3" key="1">
    <citation type="journal article" date="2018" name="Evol. Lett.">
        <title>Horizontal gene cluster transfer increased hallucinogenic mushroom diversity.</title>
        <authorList>
            <person name="Reynolds H.T."/>
            <person name="Vijayakumar V."/>
            <person name="Gluck-Thaler E."/>
            <person name="Korotkin H.B."/>
            <person name="Matheny P.B."/>
            <person name="Slot J.C."/>
        </authorList>
    </citation>
    <scope>NUCLEOTIDE SEQUENCE [LARGE SCALE GENOMIC DNA]</scope>
    <source>
        <strain evidence="2 3">SRW20</strain>
    </source>
</reference>
<gene>
    <name evidence="2" type="ORF">CVT26_000478</name>
</gene>
<comment type="caution">
    <text evidence="2">The sequence shown here is derived from an EMBL/GenBank/DDBJ whole genome shotgun (WGS) entry which is preliminary data.</text>
</comment>
<protein>
    <submittedName>
        <fullName evidence="2">Uncharacterized protein</fullName>
    </submittedName>
</protein>
<accession>A0A409VH03</accession>
<sequence>MSRSSSGTATPALPPFAFSSSGTHTPAGTPPIPSPYFTGTGPVSSEHLHPYHGYQHQPHAPSKLGRSSSSNNSPTESAQASTTSSAHPSPMPSAGPAIDPTTGLPTLPDLEPLPPALAPQQAHPASSEPALISNESPKPIRPPVEPIRASKSEQCNVGVQVNQSGRSTPRAKFLQTLEGKSAWDALIHGSFT</sequence>
<dbReference type="InParanoid" id="A0A409VH03"/>
<evidence type="ECO:0000313" key="2">
    <source>
        <dbReference type="EMBL" id="PPQ65521.1"/>
    </source>
</evidence>